<dbReference type="RefSeq" id="WP_253064109.1">
    <property type="nucleotide sequence ID" value="NZ_JAMXWM010000027.1"/>
</dbReference>
<evidence type="ECO:0000313" key="3">
    <source>
        <dbReference type="Proteomes" id="UP001597399"/>
    </source>
</evidence>
<evidence type="ECO:0000256" key="1">
    <source>
        <dbReference type="SAM" id="Phobius"/>
    </source>
</evidence>
<evidence type="ECO:0008006" key="4">
    <source>
        <dbReference type="Google" id="ProtNLM"/>
    </source>
</evidence>
<feature type="transmembrane region" description="Helical" evidence="1">
    <location>
        <begin position="14"/>
        <end position="32"/>
    </location>
</feature>
<feature type="transmembrane region" description="Helical" evidence="1">
    <location>
        <begin position="200"/>
        <end position="217"/>
    </location>
</feature>
<organism evidence="2 3">
    <name type="scientific">Sporolactobacillus shoreicorticis</name>
    <dbReference type="NCBI Taxonomy" id="1923877"/>
    <lineage>
        <taxon>Bacteria</taxon>
        <taxon>Bacillati</taxon>
        <taxon>Bacillota</taxon>
        <taxon>Bacilli</taxon>
        <taxon>Bacillales</taxon>
        <taxon>Sporolactobacillaceae</taxon>
        <taxon>Sporolactobacillus</taxon>
    </lineage>
</organism>
<dbReference type="Proteomes" id="UP001597399">
    <property type="component" value="Unassembled WGS sequence"/>
</dbReference>
<accession>A0ABW5S3U3</accession>
<sequence>MSVFKSVAARLRKYLWIVAALPIILGIVGFFVPAGKMPSSFEAQTTIQLGSYGDDIMNDTSQVIVLLSNAPFYEKRLPELWRQQEQALLSQISVTDLTNRLIQIRYQGTSEAEAAEGVNLVTSAFLDEDKEHFDQKEKIIDEAINTLNKSHVSSNENVSRARFLYKLQMEKAQMRQAQILEPAQKKSGTSVSTISSKKRAVLGFMLGITLVIIGAALPEFVRKKE</sequence>
<evidence type="ECO:0000313" key="2">
    <source>
        <dbReference type="EMBL" id="MFD2694435.1"/>
    </source>
</evidence>
<dbReference type="EMBL" id="JBHUMQ010000026">
    <property type="protein sequence ID" value="MFD2694435.1"/>
    <property type="molecule type" value="Genomic_DNA"/>
</dbReference>
<keyword evidence="1" id="KW-0812">Transmembrane</keyword>
<protein>
    <recommendedName>
        <fullName evidence="4">Teichuronic acid biosynthesis protein TuaF</fullName>
    </recommendedName>
</protein>
<reference evidence="3" key="1">
    <citation type="journal article" date="2019" name="Int. J. Syst. Evol. Microbiol.">
        <title>The Global Catalogue of Microorganisms (GCM) 10K type strain sequencing project: providing services to taxonomists for standard genome sequencing and annotation.</title>
        <authorList>
            <consortium name="The Broad Institute Genomics Platform"/>
            <consortium name="The Broad Institute Genome Sequencing Center for Infectious Disease"/>
            <person name="Wu L."/>
            <person name="Ma J."/>
        </authorList>
    </citation>
    <scope>NUCLEOTIDE SEQUENCE [LARGE SCALE GENOMIC DNA]</scope>
    <source>
        <strain evidence="3">TISTR 2466</strain>
    </source>
</reference>
<keyword evidence="1" id="KW-0472">Membrane</keyword>
<comment type="caution">
    <text evidence="2">The sequence shown here is derived from an EMBL/GenBank/DDBJ whole genome shotgun (WGS) entry which is preliminary data.</text>
</comment>
<proteinExistence type="predicted"/>
<keyword evidence="1" id="KW-1133">Transmembrane helix</keyword>
<name>A0ABW5S3U3_9BACL</name>
<keyword evidence="3" id="KW-1185">Reference proteome</keyword>
<gene>
    <name evidence="2" type="ORF">ACFSUE_12475</name>
</gene>